<organism evidence="1 2">
    <name type="scientific">Apiospora saccharicola</name>
    <dbReference type="NCBI Taxonomy" id="335842"/>
    <lineage>
        <taxon>Eukaryota</taxon>
        <taxon>Fungi</taxon>
        <taxon>Dikarya</taxon>
        <taxon>Ascomycota</taxon>
        <taxon>Pezizomycotina</taxon>
        <taxon>Sordariomycetes</taxon>
        <taxon>Xylariomycetidae</taxon>
        <taxon>Amphisphaeriales</taxon>
        <taxon>Apiosporaceae</taxon>
        <taxon>Apiospora</taxon>
    </lineage>
</organism>
<dbReference type="Proteomes" id="UP001446871">
    <property type="component" value="Unassembled WGS sequence"/>
</dbReference>
<sequence>MDAIFSSQKNLFQSMGLSKFRVVHNPKYQSHGTKCYVYLLSRFGFQLTKPGPYRHVKRSNQNGLADVKQALGVGGRARPDRVLVKHTGGDSNHGEVTAYDQQNDSMWITTAPSRYGMHFALCIGRCGGVGLCLPR</sequence>
<dbReference type="EMBL" id="JAQQWM010000002">
    <property type="protein sequence ID" value="KAK8078016.1"/>
    <property type="molecule type" value="Genomic_DNA"/>
</dbReference>
<keyword evidence="2" id="KW-1185">Reference proteome</keyword>
<evidence type="ECO:0000313" key="2">
    <source>
        <dbReference type="Proteomes" id="UP001446871"/>
    </source>
</evidence>
<evidence type="ECO:0000313" key="1">
    <source>
        <dbReference type="EMBL" id="KAK8078016.1"/>
    </source>
</evidence>
<gene>
    <name evidence="1" type="ORF">PG996_004186</name>
</gene>
<reference evidence="1 2" key="1">
    <citation type="submission" date="2023-01" db="EMBL/GenBank/DDBJ databases">
        <title>Analysis of 21 Apiospora genomes using comparative genomics revels a genus with tremendous synthesis potential of carbohydrate active enzymes and secondary metabolites.</title>
        <authorList>
            <person name="Sorensen T."/>
        </authorList>
    </citation>
    <scope>NUCLEOTIDE SEQUENCE [LARGE SCALE GENOMIC DNA]</scope>
    <source>
        <strain evidence="1 2">CBS 83171</strain>
    </source>
</reference>
<proteinExistence type="predicted"/>
<name>A0ABR1W3D2_9PEZI</name>
<protein>
    <submittedName>
        <fullName evidence="1">Aspartic peptidase A1</fullName>
    </submittedName>
</protein>
<accession>A0ABR1W3D2</accession>
<comment type="caution">
    <text evidence="1">The sequence shown here is derived from an EMBL/GenBank/DDBJ whole genome shotgun (WGS) entry which is preliminary data.</text>
</comment>